<organism evidence="2 3">
    <name type="scientific">Xylophilus rhododendri</name>
    <dbReference type="NCBI Taxonomy" id="2697032"/>
    <lineage>
        <taxon>Bacteria</taxon>
        <taxon>Pseudomonadati</taxon>
        <taxon>Pseudomonadota</taxon>
        <taxon>Betaproteobacteria</taxon>
        <taxon>Burkholderiales</taxon>
        <taxon>Xylophilus</taxon>
    </lineage>
</organism>
<sequence>MDQLTLAGTALDSFHVCAFFDSRDEGYEILHPYYRQAMEQGEKNLHLVDPDLKTDHLERLVAHGIDGPGCQACGQLELVGWDQAYFDETGRFNKDQMLATVDKVTTQAREAGYKRLRIMGHMDWAFRDAPGSEDLIEYEAEVNEVLERNRQPAICVYDTALLTGAMMMDLLRTHPLTLVGGVVQENPFFTPPAEMLKELKARKARVEQS</sequence>
<proteinExistence type="predicted"/>
<dbReference type="RefSeq" id="WP_160551056.1">
    <property type="nucleotide sequence ID" value="NZ_CP047650.1"/>
</dbReference>
<keyword evidence="3" id="KW-1185">Reference proteome</keyword>
<dbReference type="InterPro" id="IPR025847">
    <property type="entry name" value="MEDS_domain"/>
</dbReference>
<feature type="domain" description="MEDS" evidence="1">
    <location>
        <begin position="15"/>
        <end position="175"/>
    </location>
</feature>
<evidence type="ECO:0000313" key="2">
    <source>
        <dbReference type="EMBL" id="QHI97538.1"/>
    </source>
</evidence>
<dbReference type="Proteomes" id="UP000464787">
    <property type="component" value="Chromosome"/>
</dbReference>
<accession>A0A857J3T6</accession>
<dbReference type="Pfam" id="PF14417">
    <property type="entry name" value="MEDS"/>
    <property type="match status" value="1"/>
</dbReference>
<protein>
    <recommendedName>
        <fullName evidence="1">MEDS domain-containing protein</fullName>
    </recommendedName>
</protein>
<name>A0A857J3T6_9BURK</name>
<reference evidence="2 3" key="1">
    <citation type="submission" date="2020-01" db="EMBL/GenBank/DDBJ databases">
        <title>Genome sequencing of strain KACC 21265.</title>
        <authorList>
            <person name="Heo J."/>
            <person name="Kim S.-J."/>
            <person name="Kim J.-S."/>
            <person name="Hong S.-B."/>
            <person name="Kwon S.-W."/>
        </authorList>
    </citation>
    <scope>NUCLEOTIDE SEQUENCE [LARGE SCALE GENOMIC DNA]</scope>
    <source>
        <strain evidence="2 3">KACC 21265</strain>
    </source>
</reference>
<dbReference type="KEGG" id="xyk:GT347_05765"/>
<evidence type="ECO:0000259" key="1">
    <source>
        <dbReference type="Pfam" id="PF14417"/>
    </source>
</evidence>
<dbReference type="AlphaFoldDB" id="A0A857J3T6"/>
<gene>
    <name evidence="2" type="ORF">GT347_05765</name>
</gene>
<evidence type="ECO:0000313" key="3">
    <source>
        <dbReference type="Proteomes" id="UP000464787"/>
    </source>
</evidence>
<dbReference type="EMBL" id="CP047650">
    <property type="protein sequence ID" value="QHI97538.1"/>
    <property type="molecule type" value="Genomic_DNA"/>
</dbReference>